<feature type="region of interest" description="Disordered" evidence="1">
    <location>
        <begin position="397"/>
        <end position="476"/>
    </location>
</feature>
<dbReference type="Proteomes" id="UP001152795">
    <property type="component" value="Unassembled WGS sequence"/>
</dbReference>
<dbReference type="InterPro" id="IPR000033">
    <property type="entry name" value="LDLR_classB_rpt"/>
</dbReference>
<comment type="caution">
    <text evidence="2">The sequence shown here is derived from an EMBL/GenBank/DDBJ whole genome shotgun (WGS) entry which is preliminary data.</text>
</comment>
<dbReference type="InterPro" id="IPR000742">
    <property type="entry name" value="EGF"/>
</dbReference>
<reference evidence="2" key="1">
    <citation type="submission" date="2020-04" db="EMBL/GenBank/DDBJ databases">
        <authorList>
            <person name="Alioto T."/>
            <person name="Alioto T."/>
            <person name="Gomez Garrido J."/>
        </authorList>
    </citation>
    <scope>NUCLEOTIDE SEQUENCE</scope>
    <source>
        <strain evidence="2">A484AB</strain>
    </source>
</reference>
<organism evidence="2 3">
    <name type="scientific">Paramuricea clavata</name>
    <name type="common">Red gorgonian</name>
    <name type="synonym">Violescent sea-whip</name>
    <dbReference type="NCBI Taxonomy" id="317549"/>
    <lineage>
        <taxon>Eukaryota</taxon>
        <taxon>Metazoa</taxon>
        <taxon>Cnidaria</taxon>
        <taxon>Anthozoa</taxon>
        <taxon>Octocorallia</taxon>
        <taxon>Malacalcyonacea</taxon>
        <taxon>Plexauridae</taxon>
        <taxon>Paramuricea</taxon>
    </lineage>
</organism>
<evidence type="ECO:0000313" key="2">
    <source>
        <dbReference type="EMBL" id="CAB4002710.1"/>
    </source>
</evidence>
<accession>A0A6S7HHT4</accession>
<dbReference type="SUPFAM" id="SSF63825">
    <property type="entry name" value="YWTD domain"/>
    <property type="match status" value="1"/>
</dbReference>
<proteinExistence type="predicted"/>
<dbReference type="EMBL" id="CACRXK020004430">
    <property type="protein sequence ID" value="CAB4002710.1"/>
    <property type="molecule type" value="Genomic_DNA"/>
</dbReference>
<dbReference type="PANTHER" id="PTHR46513:SF13">
    <property type="entry name" value="EGF-LIKE DOMAIN-CONTAINING PROTEIN"/>
    <property type="match status" value="1"/>
</dbReference>
<dbReference type="GO" id="GO:0016192">
    <property type="term" value="P:vesicle-mediated transport"/>
    <property type="evidence" value="ECO:0007669"/>
    <property type="project" value="UniProtKB-ARBA"/>
</dbReference>
<dbReference type="InterPro" id="IPR011042">
    <property type="entry name" value="6-blade_b-propeller_TolB-like"/>
</dbReference>
<keyword evidence="3" id="KW-1185">Reference proteome</keyword>
<dbReference type="InterPro" id="IPR050778">
    <property type="entry name" value="Cueball_EGF_LRP_Nidogen"/>
</dbReference>
<protein>
    <submittedName>
        <fullName evidence="2">Uncharacterized protein</fullName>
    </submittedName>
</protein>
<dbReference type="SMART" id="SM00135">
    <property type="entry name" value="LY"/>
    <property type="match status" value="2"/>
</dbReference>
<evidence type="ECO:0000256" key="1">
    <source>
        <dbReference type="SAM" id="MobiDB-lite"/>
    </source>
</evidence>
<feature type="compositionally biased region" description="Basic and acidic residues" evidence="1">
    <location>
        <begin position="440"/>
        <end position="476"/>
    </location>
</feature>
<dbReference type="PANTHER" id="PTHR46513">
    <property type="entry name" value="VITELLOGENIN RECEPTOR-LIKE PROTEIN-RELATED-RELATED"/>
    <property type="match status" value="1"/>
</dbReference>
<dbReference type="AlphaFoldDB" id="A0A6S7HHT4"/>
<sequence length="476" mass="54099">MFQMEHRFKKVNYDGIKCSVILATKRFLSFFILLYFGGSLVVGNKDIPCCHEIWKDLGNDMVDWRERCLDGDNEINSSCCQAEKEYFEERRRNHRQMCFYEGPFPEPYLLAVSETRIAVVDITSNYSTVVVDERHRIENLIIDPVEENMYFKSGTKVYRANFDGSDKEVIHQDKENAIRLFALDWLGRHMFWVNSKGENILVVGNVNFYSGKNIRVSEDKIASLAVDPNTGYIFSKNGGSTLARTNFIGEDHKKFNIKDGQSRMYLDYVNKELCYYRKSYTSINISCLDYDGVLLKNISFPEGNVSAFTVVGDFLYLQKMDAIVIQEMNVSTSVVYRNISLPKAFPRLIDLAIVERSQYPTDGCPISPCGVNEYCSKMNGDLSCKCGYPFKRNGSSCELEEGNTSSSQGDENFGGKRKATMLEDDGHINAKKRSKNTHIASEKAPKGASEKAIDNASEKAQEVVSDDEVHDRTQNE</sequence>
<evidence type="ECO:0000313" key="3">
    <source>
        <dbReference type="Proteomes" id="UP001152795"/>
    </source>
</evidence>
<dbReference type="OrthoDB" id="7349521at2759"/>
<gene>
    <name evidence="2" type="ORF">PACLA_8A077783</name>
</gene>
<dbReference type="Gene3D" id="2.120.10.30">
    <property type="entry name" value="TolB, C-terminal domain"/>
    <property type="match status" value="1"/>
</dbReference>
<dbReference type="PROSITE" id="PS01186">
    <property type="entry name" value="EGF_2"/>
    <property type="match status" value="1"/>
</dbReference>
<name>A0A6S7HHT4_PARCT</name>